<reference evidence="1 2" key="1">
    <citation type="submission" date="2024-07" db="EMBL/GenBank/DDBJ databases">
        <authorList>
            <person name="Akdeniz Z."/>
        </authorList>
    </citation>
    <scope>NUCLEOTIDE SEQUENCE [LARGE SCALE GENOMIC DNA]</scope>
</reference>
<dbReference type="Proteomes" id="UP001642409">
    <property type="component" value="Unassembled WGS sequence"/>
</dbReference>
<protein>
    <submittedName>
        <fullName evidence="1">Hypothetical_protein</fullName>
    </submittedName>
</protein>
<gene>
    <name evidence="1" type="ORF">HINF_LOCUS15559</name>
</gene>
<dbReference type="EMBL" id="CAXDID020000037">
    <property type="protein sequence ID" value="CAL5998073.1"/>
    <property type="molecule type" value="Genomic_DNA"/>
</dbReference>
<evidence type="ECO:0000313" key="1">
    <source>
        <dbReference type="EMBL" id="CAL5998073.1"/>
    </source>
</evidence>
<sequence length="121" mass="14275">MIISEFSSIDEKFTTMLGTCLTYNGLKQKKLSNLCHYVNALISTNQSGICENLSLESTKYHQRKLFLQLKFVQHIKLQYGPGQFRSPQLTQLQRQFTLYQQSKLKQRFQQLLLFDSRYLQT</sequence>
<proteinExistence type="predicted"/>
<organism evidence="1 2">
    <name type="scientific">Hexamita inflata</name>
    <dbReference type="NCBI Taxonomy" id="28002"/>
    <lineage>
        <taxon>Eukaryota</taxon>
        <taxon>Metamonada</taxon>
        <taxon>Diplomonadida</taxon>
        <taxon>Hexamitidae</taxon>
        <taxon>Hexamitinae</taxon>
        <taxon>Hexamita</taxon>
    </lineage>
</organism>
<name>A0ABP1HRE5_9EUKA</name>
<accession>A0ABP1HRE5</accession>
<keyword evidence="2" id="KW-1185">Reference proteome</keyword>
<evidence type="ECO:0000313" key="2">
    <source>
        <dbReference type="Proteomes" id="UP001642409"/>
    </source>
</evidence>
<comment type="caution">
    <text evidence="1">The sequence shown here is derived from an EMBL/GenBank/DDBJ whole genome shotgun (WGS) entry which is preliminary data.</text>
</comment>